<dbReference type="EMBL" id="MK072263">
    <property type="protein sequence ID" value="AYV81221.1"/>
    <property type="molecule type" value="Genomic_DNA"/>
</dbReference>
<organism evidence="1">
    <name type="scientific">Harvfovirus sp</name>
    <dbReference type="NCBI Taxonomy" id="2487768"/>
    <lineage>
        <taxon>Viruses</taxon>
        <taxon>Varidnaviria</taxon>
        <taxon>Bamfordvirae</taxon>
        <taxon>Nucleocytoviricota</taxon>
        <taxon>Megaviricetes</taxon>
        <taxon>Imitervirales</taxon>
        <taxon>Mimiviridae</taxon>
        <taxon>Klosneuvirinae</taxon>
    </lineage>
</organism>
<proteinExistence type="predicted"/>
<accession>A0A3G5A4S4</accession>
<name>A0A3G5A4S4_9VIRU</name>
<evidence type="ECO:0000313" key="1">
    <source>
        <dbReference type="EMBL" id="AYV81221.1"/>
    </source>
</evidence>
<gene>
    <name evidence="1" type="ORF">Harvfovirus21_18</name>
</gene>
<sequence>MALIQILNDNFAGVVILPAKAKSSQPRNLIICVDNGNMTKDFFTKIFRSYVPYLIKKIDRKMSYTNIYVVRSFPVVTNVAVAVGDLYSVFNGTGRAQDKNSPVGDLLEFGIDGAKIMYDEGFLVDILIVTQWKINSKKWIENLNYLAHECESVFYLYEMIVSGPDYQNDNLRCFQIDSKINFYDYIEDISEKFLSVVAYTPQLGKICFHGVNYVMMNQPKRIIYDSSEIMIDLREKTYVVVNYESLDFYIEGLDSGREKSFEDLVYFYNIITSCEPIYALEEKYHSVVKMAIAVKDLVCLERNFQLSDVVYFSRLVLAEAKNIYVKSAVKFIIDEKGEYSGSFNKALYEIANLTKVPDNRYSGKITDRIRRNIDLLCKRAVGEFSFDIGNDKLSQSREFFNSMITLSDWVDELTIGNATGLLINVSYDILCLVGVTGAKPKIHSVSMTFLSTKDYVDSVINSFRNAGVNDINKVNVISGEIVGTNNALIPMFICKEHWVIASVQLENMLGIALGNNPFAFADSHMNFMFYLLSDITRKTYLEQINDKWIKTYCALLRTCAEISYEKGYHKGLKKLLRNKDLGQRKRPFDNDVLFGQILSTGCSIRLNELIALCENIYMNLFKSTIGIYYDKNYLEYLLTVDNDIEQMTEFVSSKLSHEIEVILFNYQMCLIMKEVYRECGGFMKFLKLLDDNFGVCDNLLVGKIADRVKKYEGVKDAKLLYVMLGFDDYSKRMTRYVLEALVSKTKDLSLVAKAKTKFIGLF</sequence>
<reference evidence="1" key="1">
    <citation type="submission" date="2018-10" db="EMBL/GenBank/DDBJ databases">
        <title>Hidden diversity of soil giant viruses.</title>
        <authorList>
            <person name="Schulz F."/>
            <person name="Alteio L."/>
            <person name="Goudeau D."/>
            <person name="Ryan E.M."/>
            <person name="Malmstrom R.R."/>
            <person name="Blanchard J."/>
            <person name="Woyke T."/>
        </authorList>
    </citation>
    <scope>NUCLEOTIDE SEQUENCE</scope>
    <source>
        <strain evidence="1">HAV1</strain>
    </source>
</reference>
<protein>
    <submittedName>
        <fullName evidence="1">Uncharacterized protein</fullName>
    </submittedName>
</protein>